<name>A0A1X7EZH3_9PROT</name>
<dbReference type="Pfam" id="PF01464">
    <property type="entry name" value="SLT"/>
    <property type="match status" value="1"/>
</dbReference>
<comment type="similarity">
    <text evidence="1">Belongs to the virb1 family.</text>
</comment>
<evidence type="ECO:0000256" key="1">
    <source>
        <dbReference type="ARBA" id="ARBA00009387"/>
    </source>
</evidence>
<accession>A0A1X7EZH3</accession>
<evidence type="ECO:0000259" key="3">
    <source>
        <dbReference type="Pfam" id="PF01464"/>
    </source>
</evidence>
<dbReference type="SUPFAM" id="SSF53955">
    <property type="entry name" value="Lysozyme-like"/>
    <property type="match status" value="1"/>
</dbReference>
<dbReference type="RefSeq" id="WP_085085067.1">
    <property type="nucleotide sequence ID" value="NZ_FXAK01000004.1"/>
</dbReference>
<dbReference type="AlphaFoldDB" id="A0A1X7EZH3"/>
<dbReference type="OrthoDB" id="8277605at2"/>
<dbReference type="Gene3D" id="1.10.530.10">
    <property type="match status" value="1"/>
</dbReference>
<feature type="domain" description="Transglycosylase SLT" evidence="3">
    <location>
        <begin position="14"/>
        <end position="134"/>
    </location>
</feature>
<reference evidence="4 5" key="1">
    <citation type="submission" date="2017-04" db="EMBL/GenBank/DDBJ databases">
        <authorList>
            <person name="Afonso C.L."/>
            <person name="Miller P.J."/>
            <person name="Scott M.A."/>
            <person name="Spackman E."/>
            <person name="Goraichik I."/>
            <person name="Dimitrov K.M."/>
            <person name="Suarez D.L."/>
            <person name="Swayne D.E."/>
        </authorList>
    </citation>
    <scope>NUCLEOTIDE SEQUENCE [LARGE SCALE GENOMIC DNA]</scope>
    <source>
        <strain evidence="4 5">A2P</strain>
    </source>
</reference>
<sequence>MTLSLALFAQLAAACGPWVHVDTLAAVAQAESGLDPLAIGDATAGRAYSPHSPAAAVAEANALLRRGHSLDLGLMQLNSATLARLGLGVADAFDPCRNIAAGARVLAGGFAPRGGEDGQQALVRALSRYNTGSPERGVANGYVARVQAAAATVVPAIRLEGTARPDSDRTPPPPPAAAALPEPPAWDVYARARRDRALRPPPPPLSAAPPPHPPAPEARP</sequence>
<dbReference type="STRING" id="286727.SAMN02982917_2157"/>
<evidence type="ECO:0000256" key="2">
    <source>
        <dbReference type="SAM" id="MobiDB-lite"/>
    </source>
</evidence>
<dbReference type="Proteomes" id="UP000192936">
    <property type="component" value="Unassembled WGS sequence"/>
</dbReference>
<dbReference type="InterPro" id="IPR008258">
    <property type="entry name" value="Transglycosylase_SLT_dom_1"/>
</dbReference>
<feature type="compositionally biased region" description="Pro residues" evidence="2">
    <location>
        <begin position="199"/>
        <end position="220"/>
    </location>
</feature>
<feature type="region of interest" description="Disordered" evidence="2">
    <location>
        <begin position="161"/>
        <end position="220"/>
    </location>
</feature>
<proteinExistence type="inferred from homology"/>
<organism evidence="4 5">
    <name type="scientific">Azospirillum oryzae</name>
    <dbReference type="NCBI Taxonomy" id="286727"/>
    <lineage>
        <taxon>Bacteria</taxon>
        <taxon>Pseudomonadati</taxon>
        <taxon>Pseudomonadota</taxon>
        <taxon>Alphaproteobacteria</taxon>
        <taxon>Rhodospirillales</taxon>
        <taxon>Azospirillaceae</taxon>
        <taxon>Azospirillum</taxon>
    </lineage>
</organism>
<feature type="compositionally biased region" description="Pro residues" evidence="2">
    <location>
        <begin position="170"/>
        <end position="184"/>
    </location>
</feature>
<dbReference type="CDD" id="cd16892">
    <property type="entry name" value="LT_VirB1-like"/>
    <property type="match status" value="1"/>
</dbReference>
<protein>
    <submittedName>
        <fullName evidence="4">Type IV secretion system protein VirB1</fullName>
    </submittedName>
</protein>
<gene>
    <name evidence="4" type="ORF">SAMN02982917_2157</name>
</gene>
<evidence type="ECO:0000313" key="5">
    <source>
        <dbReference type="Proteomes" id="UP000192936"/>
    </source>
</evidence>
<evidence type="ECO:0000313" key="4">
    <source>
        <dbReference type="EMBL" id="SMF42779.1"/>
    </source>
</evidence>
<dbReference type="EMBL" id="FXAK01000004">
    <property type="protein sequence ID" value="SMF42779.1"/>
    <property type="molecule type" value="Genomic_DNA"/>
</dbReference>
<dbReference type="InterPro" id="IPR023346">
    <property type="entry name" value="Lysozyme-like_dom_sf"/>
</dbReference>